<evidence type="ECO:0000256" key="5">
    <source>
        <dbReference type="ARBA" id="ARBA00022679"/>
    </source>
</evidence>
<dbReference type="InterPro" id="IPR039772">
    <property type="entry name" value="Bin3-like"/>
</dbReference>
<feature type="transmembrane region" description="Helical" evidence="13">
    <location>
        <begin position="48"/>
        <end position="71"/>
    </location>
</feature>
<dbReference type="GO" id="GO:0008171">
    <property type="term" value="F:O-methyltransferase activity"/>
    <property type="evidence" value="ECO:0007669"/>
    <property type="project" value="UniProtKB-UniRule"/>
</dbReference>
<evidence type="ECO:0000256" key="2">
    <source>
        <dbReference type="ARBA" id="ARBA00008361"/>
    </source>
</evidence>
<evidence type="ECO:0000313" key="17">
    <source>
        <dbReference type="VGNC" id="VGNC:70137"/>
    </source>
</evidence>
<feature type="transmembrane region" description="Helical" evidence="13">
    <location>
        <begin position="16"/>
        <end position="36"/>
    </location>
</feature>
<evidence type="ECO:0000313" key="16">
    <source>
        <dbReference type="Proteomes" id="UP000006718"/>
    </source>
</evidence>
<keyword evidence="6 11" id="KW-0949">S-adenosyl-L-methionine</keyword>
<name>F6W792_MACMU</name>
<evidence type="ECO:0000256" key="3">
    <source>
        <dbReference type="ARBA" id="ARBA00022490"/>
    </source>
</evidence>
<dbReference type="Proteomes" id="UP000006718">
    <property type="component" value="Chromosome 11"/>
</dbReference>
<dbReference type="Bgee" id="ENSMMUG00000022913">
    <property type="expression patterns" value="Expressed in dorsolateral prefrontal cortex and 21 other cell types or tissues"/>
</dbReference>
<keyword evidence="13" id="KW-0812">Transmembrane</keyword>
<evidence type="ECO:0000256" key="10">
    <source>
        <dbReference type="ARBA" id="ARBA00045273"/>
    </source>
</evidence>
<keyword evidence="5 12" id="KW-0808">Transferase</keyword>
<dbReference type="PANTHER" id="PTHR12315:SF1">
    <property type="entry name" value="RNA 5'-MONOPHOSPHATE METHYLTRANSFERASE"/>
    <property type="match status" value="1"/>
</dbReference>
<keyword evidence="13" id="KW-1133">Transmembrane helix</keyword>
<dbReference type="VGNC" id="VGNC:72286">
    <property type="gene designation" value="FAIM2"/>
</dbReference>
<comment type="catalytic activity">
    <reaction evidence="9">
        <text>a 5'-end 5'-phospho-ribonucleoside-RNA + S-adenosyl-L-methionine = a 5'-end (5'-methylphospho)-ribonucleoside-RNA + S-adenosyl-L-homocysteine</text>
        <dbReference type="Rhea" id="RHEA:58656"/>
        <dbReference type="Rhea" id="RHEA-COMP:15179"/>
        <dbReference type="Rhea" id="RHEA-COMP:15181"/>
        <dbReference type="ChEBI" id="CHEBI:57856"/>
        <dbReference type="ChEBI" id="CHEBI:59789"/>
        <dbReference type="ChEBI" id="CHEBI:138282"/>
        <dbReference type="ChEBI" id="CHEBI:142776"/>
    </reaction>
</comment>
<evidence type="ECO:0000256" key="11">
    <source>
        <dbReference type="PROSITE-ProRule" id="PRU00848"/>
    </source>
</evidence>
<organism evidence="15 16">
    <name type="scientific">Macaca mulatta</name>
    <name type="common">Rhesus macaque</name>
    <dbReference type="NCBI Taxonomy" id="9544"/>
    <lineage>
        <taxon>Eukaryota</taxon>
        <taxon>Metazoa</taxon>
        <taxon>Chordata</taxon>
        <taxon>Craniata</taxon>
        <taxon>Vertebrata</taxon>
        <taxon>Euteleostomi</taxon>
        <taxon>Mammalia</taxon>
        <taxon>Eutheria</taxon>
        <taxon>Euarchontoglires</taxon>
        <taxon>Primates</taxon>
        <taxon>Haplorrhini</taxon>
        <taxon>Catarrhini</taxon>
        <taxon>Cercopithecidae</taxon>
        <taxon>Cercopithecinae</taxon>
        <taxon>Macaca</taxon>
    </lineage>
</organism>
<keyword evidence="16" id="KW-1185">Reference proteome</keyword>
<comment type="subunit">
    <text evidence="7">Interacts with DICER1; the interaction may be mediated by RNA.</text>
</comment>
<keyword evidence="4 12" id="KW-0489">Methyltransferase</keyword>
<evidence type="ECO:0000313" key="15">
    <source>
        <dbReference type="Ensembl" id="ENSMMUP00000030177.4"/>
    </source>
</evidence>
<reference evidence="15" key="2">
    <citation type="submission" date="2019-01" db="EMBL/GenBank/DDBJ databases">
        <authorList>
            <person name="Graves T."/>
            <person name="Eichler E.E."/>
            <person name="Wilson R.K."/>
        </authorList>
    </citation>
    <scope>NUCLEOTIDE SEQUENCE [LARGE SCALE GENOMIC DNA]</scope>
    <source>
        <strain evidence="15">17573</strain>
    </source>
</reference>
<dbReference type="SMR" id="F6W792"/>
<dbReference type="VEuPathDB" id="HostDB:ENSMMUG00000022913"/>
<dbReference type="GO" id="GO:0005737">
    <property type="term" value="C:cytoplasm"/>
    <property type="evidence" value="ECO:0007669"/>
    <property type="project" value="UniProtKB-SubCell"/>
</dbReference>
<keyword evidence="3" id="KW-0963">Cytoplasm</keyword>
<accession>F6W792</accession>
<dbReference type="GO" id="GO:0032259">
    <property type="term" value="P:methylation"/>
    <property type="evidence" value="ECO:0007669"/>
    <property type="project" value="UniProtKB-KW"/>
</dbReference>
<evidence type="ECO:0000256" key="4">
    <source>
        <dbReference type="ARBA" id="ARBA00022603"/>
    </source>
</evidence>
<comment type="function">
    <text evidence="10">O-methyltransferase that specifically monomethylates 5'-monophosphate of cytoplasmic histidyl tRNA (tRNA(His)), acting as a capping enzyme by protecting tRNA(His) from cleavage by DICER1. Also able, with less efficiently, to methylate the 5' monophosphate of a subset of pre-miRNAs, acting as a negative regulator of miRNA processing. The 5' monophosphate of pre-miRNAs is recognized by DICER1 and is required for pre-miRNAs processing: methylation at this position reduces the processing of pre-miRNAs by DICER1. Was also reported to mediate dimethylation of pre-miR-145; however dimethylation cannot be reproduced by another group which observes a monomethylation of pre-miR-145.</text>
</comment>
<gene>
    <name evidence="15 18" type="primary">FAIM2</name>
    <name evidence="17" type="synonym">BCDIN3D</name>
</gene>
<dbReference type="GO" id="GO:0008173">
    <property type="term" value="F:RNA methyltransferase activity"/>
    <property type="evidence" value="ECO:0007669"/>
    <property type="project" value="UniProtKB-UniRule"/>
</dbReference>
<dbReference type="HOGENOM" id="CLU_082749_0_0_1"/>
<evidence type="ECO:0000256" key="8">
    <source>
        <dbReference type="ARBA" id="ARBA00044650"/>
    </source>
</evidence>
<evidence type="ECO:0000256" key="1">
    <source>
        <dbReference type="ARBA" id="ARBA00004496"/>
    </source>
</evidence>
<dbReference type="VGNC" id="VGNC:70137">
    <property type="gene designation" value="BCDIN3D"/>
</dbReference>
<dbReference type="GeneTree" id="ENSGT01050000244890"/>
<comment type="similarity">
    <text evidence="2 12">Belongs to the methyltransferase superfamily.</text>
</comment>
<dbReference type="Pfam" id="PF06859">
    <property type="entry name" value="Bin3"/>
    <property type="match status" value="1"/>
</dbReference>
<dbReference type="InterPro" id="IPR029063">
    <property type="entry name" value="SAM-dependent_MTases_sf"/>
</dbReference>
<comment type="catalytic activity">
    <reaction evidence="8">
        <text>a 5'-end 5'-phospho-ribonucleoside-RNA + 2 S-adenosyl-L-methionine = a 5'-end (5'-bismethylphospho)-ribonucleoside-RNA + 2 S-adenosyl-L-homocysteine</text>
        <dbReference type="Rhea" id="RHEA:58640"/>
        <dbReference type="Rhea" id="RHEA-COMP:15179"/>
        <dbReference type="Rhea" id="RHEA-COMP:15182"/>
        <dbReference type="ChEBI" id="CHEBI:57856"/>
        <dbReference type="ChEBI" id="CHEBI:59789"/>
        <dbReference type="ChEBI" id="CHEBI:138282"/>
        <dbReference type="ChEBI" id="CHEBI:142777"/>
    </reaction>
</comment>
<dbReference type="Gene3D" id="3.40.50.150">
    <property type="entry name" value="Vaccinia Virus protein VP39"/>
    <property type="match status" value="1"/>
</dbReference>
<dbReference type="InterPro" id="IPR010675">
    <property type="entry name" value="Bin3_C"/>
</dbReference>
<dbReference type="FunFam" id="3.40.50.150:FF:000138">
    <property type="entry name" value="BCDIN3 domain containing RNA methyltransferase"/>
    <property type="match status" value="1"/>
</dbReference>
<dbReference type="ExpressionAtlas" id="F6W792">
    <property type="expression patterns" value="baseline"/>
</dbReference>
<evidence type="ECO:0000256" key="12">
    <source>
        <dbReference type="RuleBase" id="RU367087"/>
    </source>
</evidence>
<reference evidence="15" key="3">
    <citation type="submission" date="2025-08" db="UniProtKB">
        <authorList>
            <consortium name="Ensembl"/>
        </authorList>
    </citation>
    <scope>IDENTIFICATION</scope>
    <source>
        <strain evidence="15">17573</strain>
    </source>
</reference>
<reference evidence="15" key="4">
    <citation type="submission" date="2025-09" db="UniProtKB">
        <authorList>
            <consortium name="Ensembl"/>
        </authorList>
    </citation>
    <scope>IDENTIFICATION</scope>
    <source>
        <strain evidence="15">17573</strain>
    </source>
</reference>
<dbReference type="InterPro" id="IPR024160">
    <property type="entry name" value="BIN3_SAM-bd_dom"/>
</dbReference>
<dbReference type="PROSITE" id="PS51515">
    <property type="entry name" value="BIN3_SAM"/>
    <property type="match status" value="1"/>
</dbReference>
<feature type="transmembrane region" description="Helical" evidence="13">
    <location>
        <begin position="77"/>
        <end position="96"/>
    </location>
</feature>
<dbReference type="EC" id="2.1.1.-" evidence="12"/>
<evidence type="ECO:0000256" key="9">
    <source>
        <dbReference type="ARBA" id="ARBA00044707"/>
    </source>
</evidence>
<protein>
    <recommendedName>
        <fullName evidence="12">RNA methyltransferase</fullName>
        <ecNumber evidence="12">2.1.1.-</ecNumber>
    </recommendedName>
</protein>
<evidence type="ECO:0000256" key="7">
    <source>
        <dbReference type="ARBA" id="ARBA00038653"/>
    </source>
</evidence>
<evidence type="ECO:0000256" key="13">
    <source>
        <dbReference type="SAM" id="Phobius"/>
    </source>
</evidence>
<proteinExistence type="inferred from homology"/>
<evidence type="ECO:0000256" key="6">
    <source>
        <dbReference type="ARBA" id="ARBA00022691"/>
    </source>
</evidence>
<dbReference type="PANTHER" id="PTHR12315">
    <property type="entry name" value="BICOID-INTERACTING PROTEIN RELATED"/>
    <property type="match status" value="1"/>
</dbReference>
<reference evidence="16" key="1">
    <citation type="journal article" date="2007" name="Science">
        <title>Evolutionary and biomedical insights from the rhesus macaque genome.</title>
        <authorList>
            <person name="Gibbs R.A."/>
            <person name="Rogers J."/>
            <person name="Katze M.G."/>
            <person name="Bumgarner R."/>
            <person name="Weinstock G.M."/>
            <person name="Mardis E.R."/>
            <person name="Remington K.A."/>
            <person name="Strausberg R.L."/>
            <person name="Venter J.C."/>
            <person name="Wilson R.K."/>
            <person name="Batzer M.A."/>
            <person name="Bustamante C.D."/>
            <person name="Eichler E.E."/>
            <person name="Hahn M.W."/>
            <person name="Hardison R.C."/>
            <person name="Makova K.D."/>
            <person name="Miller W."/>
            <person name="Milosavljevic A."/>
            <person name="Palermo R.E."/>
            <person name="Siepel A."/>
            <person name="Sikela J.M."/>
            <person name="Attaway T."/>
            <person name="Bell S."/>
            <person name="Bernard K.E."/>
            <person name="Buhay C.J."/>
            <person name="Chandrabose M.N."/>
            <person name="Dao M."/>
            <person name="Davis C."/>
            <person name="Delehaunty K.D."/>
            <person name="Ding Y."/>
            <person name="Dinh H.H."/>
            <person name="Dugan-Rocha S."/>
            <person name="Fulton L.A."/>
            <person name="Gabisi R.A."/>
            <person name="Garner T.T."/>
            <person name="Godfrey J."/>
            <person name="Hawes A.C."/>
            <person name="Hernandez J."/>
            <person name="Hines S."/>
            <person name="Holder M."/>
            <person name="Hume J."/>
            <person name="Jhangiani S.N."/>
            <person name="Joshi V."/>
            <person name="Khan Z.M."/>
            <person name="Kirkness E.F."/>
            <person name="Cree A."/>
            <person name="Fowler R.G."/>
            <person name="Lee S."/>
            <person name="Lewis L.R."/>
            <person name="Li Z."/>
            <person name="Liu Y.-S."/>
            <person name="Moore S.M."/>
            <person name="Muzny D."/>
            <person name="Nazareth L.V."/>
            <person name="Ngo D.N."/>
            <person name="Okwuonu G.O."/>
            <person name="Pai G."/>
            <person name="Parker D."/>
            <person name="Paul H.A."/>
            <person name="Pfannkoch C."/>
            <person name="Pohl C.S."/>
            <person name="Rogers Y.-H.C."/>
            <person name="Ruiz S.J."/>
            <person name="Sabo A."/>
            <person name="Santibanez J."/>
            <person name="Schneider B.W."/>
            <person name="Smith S.M."/>
            <person name="Sodergren E."/>
            <person name="Svatek A.F."/>
            <person name="Utterback T.R."/>
            <person name="Vattathil S."/>
            <person name="Warren W."/>
            <person name="White C.S."/>
            <person name="Chinwalla A.T."/>
            <person name="Feng Y."/>
            <person name="Halpern A.L."/>
            <person name="Hillier L.W."/>
            <person name="Huang X."/>
            <person name="Minx P."/>
            <person name="Nelson J.O."/>
            <person name="Pepin K.H."/>
            <person name="Qin X."/>
            <person name="Sutton G.G."/>
            <person name="Venter E."/>
            <person name="Walenz B.P."/>
            <person name="Wallis J.W."/>
            <person name="Worley K.C."/>
            <person name="Yang S.-P."/>
            <person name="Jones S.M."/>
            <person name="Marra M.A."/>
            <person name="Rocchi M."/>
            <person name="Schein J.E."/>
            <person name="Baertsch R."/>
            <person name="Clarke L."/>
            <person name="Csuros M."/>
            <person name="Glasscock J."/>
            <person name="Harris R.A."/>
            <person name="Havlak P."/>
            <person name="Jackson A.R."/>
            <person name="Jiang H."/>
            <person name="Liu Y."/>
            <person name="Messina D.N."/>
            <person name="Shen Y."/>
            <person name="Song H.X.-Z."/>
            <person name="Wylie T."/>
            <person name="Zhang L."/>
            <person name="Birney E."/>
            <person name="Han K."/>
            <person name="Konkel M.K."/>
            <person name="Lee J."/>
            <person name="Smit A.F.A."/>
            <person name="Ullmer B."/>
            <person name="Wang H."/>
            <person name="Xing J."/>
            <person name="Burhans R."/>
            <person name="Cheng Z."/>
            <person name="Karro J.E."/>
            <person name="Ma J."/>
            <person name="Raney B."/>
            <person name="She X."/>
            <person name="Cox M.J."/>
            <person name="Demuth J.P."/>
            <person name="Dumas L.J."/>
            <person name="Han S.-G."/>
            <person name="Hopkins J."/>
            <person name="Karimpour-Fard A."/>
            <person name="Kim Y.H."/>
            <person name="Pollack J.R."/>
            <person name="Vinar T."/>
            <person name="Addo-Quaye C."/>
            <person name="Degenhardt J."/>
            <person name="Denby A."/>
            <person name="Hubisz M.J."/>
            <person name="Indap A."/>
            <person name="Kosiol C."/>
            <person name="Lahn B.T."/>
            <person name="Lawson H.A."/>
            <person name="Marklein A."/>
            <person name="Nielsen R."/>
            <person name="Vallender E.J."/>
            <person name="Clark A.G."/>
            <person name="Ferguson B."/>
            <person name="Hernandez R.D."/>
            <person name="Hirani K."/>
            <person name="Kehrer-Sawatzki H."/>
            <person name="Kolb J."/>
            <person name="Patil S."/>
            <person name="Pu L.-L."/>
            <person name="Ren Y."/>
            <person name="Smith D.G."/>
            <person name="Wheeler D.A."/>
            <person name="Schenck I."/>
            <person name="Ball E.V."/>
            <person name="Chen R."/>
            <person name="Cooper D.N."/>
            <person name="Giardine B."/>
            <person name="Hsu F."/>
            <person name="Kent W.J."/>
            <person name="Lesk A."/>
            <person name="Nelson D.L."/>
            <person name="O'brien W.E."/>
            <person name="Pruefer K."/>
            <person name="Stenson P.D."/>
            <person name="Wallace J.C."/>
            <person name="Ke H."/>
            <person name="Liu X.-M."/>
            <person name="Wang P."/>
            <person name="Xiang A.P."/>
            <person name="Yang F."/>
            <person name="Barber G.P."/>
            <person name="Haussler D."/>
            <person name="Karolchik D."/>
            <person name="Kern A.D."/>
            <person name="Kuhn R.M."/>
            <person name="Smith K.E."/>
            <person name="Zwieg A.S."/>
        </authorList>
    </citation>
    <scope>NUCLEOTIDE SEQUENCE [LARGE SCALE GENOMIC DNA]</scope>
    <source>
        <strain evidence="16">17573</strain>
    </source>
</reference>
<sequence length="298" mass="33981">MAYLTGMLSSYYNTTSVLLCLGITALVCLSVTVFSFQTKFDFTSCQGVLFVLLMTLFFSGLILAILLPFQYVPWLHAVYAALGAGVFTLDLSVALYKHFLSLPDGETCSDASRELRLLCCDIDPVLVKRAEKECPFPDALTFITLDFMNQRKRKVLLSSFLSQFGRSVFDIGFCMSITMWIHLNHGDHGLWEFLAHLSSLCHYLLVEPQPWKCYRAAARRLRKLGLHDFDHFHSLAIRGDMTNQIVQILTQDHGMELICCFGNTSWDRSLLFFRAKQTIETHPIPESLIERGKEKNRL</sequence>
<evidence type="ECO:0000313" key="18">
    <source>
        <dbReference type="VGNC" id="VGNC:72286"/>
    </source>
</evidence>
<dbReference type="Ensembl" id="ENSMMUT00000032253.4">
    <property type="protein sequence ID" value="ENSMMUP00000030177.4"/>
    <property type="gene ID" value="ENSMMUG00000022913.4"/>
</dbReference>
<feature type="domain" description="Bin3-type SAM" evidence="14">
    <location>
        <begin position="61"/>
        <end position="285"/>
    </location>
</feature>
<keyword evidence="13" id="KW-0472">Membrane</keyword>
<comment type="subcellular location">
    <subcellularLocation>
        <location evidence="1">Cytoplasm</location>
    </subcellularLocation>
</comment>
<evidence type="ECO:0000259" key="14">
    <source>
        <dbReference type="PROSITE" id="PS51515"/>
    </source>
</evidence>
<dbReference type="AlphaFoldDB" id="F6W792"/>